<evidence type="ECO:0000256" key="3">
    <source>
        <dbReference type="RuleBase" id="RU003719"/>
    </source>
</evidence>
<dbReference type="SUPFAM" id="SSF52283">
    <property type="entry name" value="Formate/glycerate dehydrogenase catalytic domain-like"/>
    <property type="match status" value="1"/>
</dbReference>
<dbReference type="PANTHER" id="PTHR43026:SF1">
    <property type="entry name" value="2-HYDROXYACID DEHYDROGENASE HOMOLOG 1-RELATED"/>
    <property type="match status" value="1"/>
</dbReference>
<evidence type="ECO:0000313" key="6">
    <source>
        <dbReference type="EMBL" id="KAB1435862.1"/>
    </source>
</evidence>
<reference evidence="6 7" key="1">
    <citation type="submission" date="2019-09" db="EMBL/GenBank/DDBJ databases">
        <authorList>
            <person name="Valk L.C."/>
        </authorList>
    </citation>
    <scope>NUCLEOTIDE SEQUENCE [LARGE SCALE GENOMIC DNA]</scope>
    <source>
        <strain evidence="6">GalUA</strain>
    </source>
</reference>
<dbReference type="AlphaFoldDB" id="A0A7V7UB19"/>
<dbReference type="CDD" id="cd12183">
    <property type="entry name" value="LDH_like_2"/>
    <property type="match status" value="1"/>
</dbReference>
<evidence type="ECO:0000259" key="4">
    <source>
        <dbReference type="Pfam" id="PF00389"/>
    </source>
</evidence>
<dbReference type="InterPro" id="IPR006140">
    <property type="entry name" value="D-isomer_DH_NAD-bd"/>
</dbReference>
<evidence type="ECO:0000256" key="2">
    <source>
        <dbReference type="ARBA" id="ARBA00023027"/>
    </source>
</evidence>
<comment type="similarity">
    <text evidence="1 3">Belongs to the D-isomer specific 2-hydroxyacid dehydrogenase family.</text>
</comment>
<evidence type="ECO:0000259" key="5">
    <source>
        <dbReference type="Pfam" id="PF02826"/>
    </source>
</evidence>
<dbReference type="PROSITE" id="PS00065">
    <property type="entry name" value="D_2_HYDROXYACID_DH_1"/>
    <property type="match status" value="1"/>
</dbReference>
<dbReference type="InterPro" id="IPR036291">
    <property type="entry name" value="NAD(P)-bd_dom_sf"/>
</dbReference>
<dbReference type="InterPro" id="IPR006139">
    <property type="entry name" value="D-isomer_2_OHA_DH_cat_dom"/>
</dbReference>
<dbReference type="OrthoDB" id="9805416at2"/>
<evidence type="ECO:0000313" key="7">
    <source>
        <dbReference type="Proteomes" id="UP000461768"/>
    </source>
</evidence>
<comment type="caution">
    <text evidence="6">The sequence shown here is derived from an EMBL/GenBank/DDBJ whole genome shotgun (WGS) entry which is preliminary data.</text>
</comment>
<name>A0A7V7UB19_9FIRM</name>
<accession>A0A7V7UB19</accession>
<dbReference type="Proteomes" id="UP000461768">
    <property type="component" value="Unassembled WGS sequence"/>
</dbReference>
<keyword evidence="3" id="KW-0560">Oxidoreductase</keyword>
<dbReference type="EMBL" id="WAGX01000007">
    <property type="protein sequence ID" value="KAB1435862.1"/>
    <property type="molecule type" value="Genomic_DNA"/>
</dbReference>
<gene>
    <name evidence="6" type="ORF">F7O84_15920</name>
</gene>
<dbReference type="PANTHER" id="PTHR43026">
    <property type="entry name" value="2-HYDROXYACID DEHYDROGENASE HOMOLOG 1-RELATED"/>
    <property type="match status" value="1"/>
</dbReference>
<dbReference type="Gene3D" id="3.40.50.720">
    <property type="entry name" value="NAD(P)-binding Rossmann-like Domain"/>
    <property type="match status" value="2"/>
</dbReference>
<sequence>MKIAFFGTKEYDKKIFNQILPEYKHEIKFFRPKLSPETAIMAQSYDAVCGFVNDIISKETLQILAHNKVKLLLLRCAGYNNVDLEAAKENQITVLNVPSYSPEAVAEHTMALVLSANRKIHKSYNRIKENNFSLEGLNGINLHGKVAGIIGTGKIGIAFAKICSGFGMKVVGFDQFKNPDVKGLIEYVELDGLLETADLISLHCPLMESTRYIINKSTIEKMKDGVILVNTSRGGLIKTEDLINGIKANKFSAVGLDVFEEETNLVFDDHSTDILNTTTVARLTSFPNVVVTSHQGFFTNEALNSIARTTLNNADEFEKNKTLTNQL</sequence>
<dbReference type="GO" id="GO:0051287">
    <property type="term" value="F:NAD binding"/>
    <property type="evidence" value="ECO:0007669"/>
    <property type="project" value="InterPro"/>
</dbReference>
<dbReference type="InterPro" id="IPR058205">
    <property type="entry name" value="D-LDH-like"/>
</dbReference>
<dbReference type="Pfam" id="PF02826">
    <property type="entry name" value="2-Hacid_dh_C"/>
    <property type="match status" value="1"/>
</dbReference>
<keyword evidence="2" id="KW-0520">NAD</keyword>
<keyword evidence="7" id="KW-1185">Reference proteome</keyword>
<dbReference type="GO" id="GO:0008720">
    <property type="term" value="F:D-lactate dehydrogenase (NAD+) activity"/>
    <property type="evidence" value="ECO:0007669"/>
    <property type="project" value="TreeGrafter"/>
</dbReference>
<proteinExistence type="inferred from homology"/>
<dbReference type="Pfam" id="PF00389">
    <property type="entry name" value="2-Hacid_dh"/>
    <property type="match status" value="1"/>
</dbReference>
<dbReference type="RefSeq" id="WP_151147511.1">
    <property type="nucleotide sequence ID" value="NZ_WAGX01000007.1"/>
</dbReference>
<organism evidence="6 7">
    <name type="scientific">Candidatus Galacturonatibacter soehngenii</name>
    <dbReference type="NCBI Taxonomy" id="2307010"/>
    <lineage>
        <taxon>Bacteria</taxon>
        <taxon>Bacillati</taxon>
        <taxon>Bacillota</taxon>
        <taxon>Clostridia</taxon>
        <taxon>Lachnospirales</taxon>
        <taxon>Lachnospiraceae</taxon>
        <taxon>Candidatus Galacturonatibacter</taxon>
    </lineage>
</organism>
<evidence type="ECO:0000256" key="1">
    <source>
        <dbReference type="ARBA" id="ARBA00005854"/>
    </source>
</evidence>
<reference evidence="6 7" key="2">
    <citation type="submission" date="2020-02" db="EMBL/GenBank/DDBJ databases">
        <title>Candidatus Galacturonibacter soehngenii shows hetero-acetogenic catabolism of galacturonic acid but lacks a canonical carbon monoxide dehydrogenase/acetyl-CoA synthase complex.</title>
        <authorList>
            <person name="Diender M."/>
            <person name="Stouten G.R."/>
            <person name="Petersen J.F."/>
            <person name="Nielsen P.H."/>
            <person name="Dueholm M.S."/>
            <person name="Pronk J.T."/>
            <person name="Van Loosdrecht M.C.M."/>
        </authorList>
    </citation>
    <scope>NUCLEOTIDE SEQUENCE [LARGE SCALE GENOMIC DNA]</scope>
    <source>
        <strain evidence="6">GalUA</strain>
    </source>
</reference>
<feature type="domain" description="D-isomer specific 2-hydroxyacid dehydrogenase NAD-binding" evidence="5">
    <location>
        <begin position="110"/>
        <end position="296"/>
    </location>
</feature>
<dbReference type="InterPro" id="IPR029752">
    <property type="entry name" value="D-isomer_DH_CS1"/>
</dbReference>
<dbReference type="SUPFAM" id="SSF51735">
    <property type="entry name" value="NAD(P)-binding Rossmann-fold domains"/>
    <property type="match status" value="1"/>
</dbReference>
<protein>
    <submittedName>
        <fullName evidence="6">2-hydroxyacid dehydrogenase</fullName>
    </submittedName>
</protein>
<feature type="domain" description="D-isomer specific 2-hydroxyacid dehydrogenase catalytic" evidence="4">
    <location>
        <begin position="4"/>
        <end position="326"/>
    </location>
</feature>